<dbReference type="EMBL" id="QJKK01000005">
    <property type="protein sequence ID" value="RAL24088.1"/>
    <property type="molecule type" value="Genomic_DNA"/>
</dbReference>
<dbReference type="RefSeq" id="WP_113659081.1">
    <property type="nucleotide sequence ID" value="NZ_KZ845667.1"/>
</dbReference>
<sequence length="177" mass="19568">MKILVINGSARKDSNTRKLAQRAVDYLQEQIKEVQLFDLEHESLPILDGKPESFAHPNVKLLKTYAEDANGFFICTPEYHNAVSGALKNALDFLNRDYFTGKPVSIGAIAGGGKGGINALNNLRLIIRGVNGLVLPQQIVVDYKEFDEKAQLNKEAHSRLVSVLDELIYYVGAVAKK</sequence>
<dbReference type="GO" id="GO:0010181">
    <property type="term" value="F:FMN binding"/>
    <property type="evidence" value="ECO:0007669"/>
    <property type="project" value="TreeGrafter"/>
</dbReference>
<dbReference type="InterPro" id="IPR029039">
    <property type="entry name" value="Flavoprotein-like_sf"/>
</dbReference>
<dbReference type="OrthoDB" id="9790975at2"/>
<dbReference type="InterPro" id="IPR050712">
    <property type="entry name" value="NAD(P)H-dep_reductase"/>
</dbReference>
<proteinExistence type="inferred from homology"/>
<name>A0A364K3X3_9BACL</name>
<evidence type="ECO:0000313" key="4">
    <source>
        <dbReference type="Proteomes" id="UP000251213"/>
    </source>
</evidence>
<dbReference type="PANTHER" id="PTHR30543:SF21">
    <property type="entry name" value="NAD(P)H-DEPENDENT FMN REDUCTASE LOT6"/>
    <property type="match status" value="1"/>
</dbReference>
<reference evidence="3 4" key="1">
    <citation type="submission" date="2018-06" db="EMBL/GenBank/DDBJ databases">
        <title>Thermoflavimicrobium daqus sp. nov., a thermophilic microbe isolated from Moutai-flavour Daqu.</title>
        <authorList>
            <person name="Wang X."/>
            <person name="Zhou H."/>
        </authorList>
    </citation>
    <scope>NUCLEOTIDE SEQUENCE [LARGE SCALE GENOMIC DNA]</scope>
    <source>
        <strain evidence="3 4">FBKL4.011</strain>
    </source>
</reference>
<organism evidence="3 4">
    <name type="scientific">Thermoflavimicrobium daqui</name>
    <dbReference type="NCBI Taxonomy" id="2137476"/>
    <lineage>
        <taxon>Bacteria</taxon>
        <taxon>Bacillati</taxon>
        <taxon>Bacillota</taxon>
        <taxon>Bacilli</taxon>
        <taxon>Bacillales</taxon>
        <taxon>Thermoactinomycetaceae</taxon>
        <taxon>Thermoflavimicrobium</taxon>
    </lineage>
</organism>
<dbReference type="Proteomes" id="UP000251213">
    <property type="component" value="Unassembled WGS sequence"/>
</dbReference>
<feature type="domain" description="NADPH-dependent FMN reductase-like" evidence="2">
    <location>
        <begin position="1"/>
        <end position="142"/>
    </location>
</feature>
<dbReference type="Pfam" id="PF03358">
    <property type="entry name" value="FMN_red"/>
    <property type="match status" value="1"/>
</dbReference>
<accession>A0A364K3X3</accession>
<dbReference type="GO" id="GO:0016491">
    <property type="term" value="F:oxidoreductase activity"/>
    <property type="evidence" value="ECO:0007669"/>
    <property type="project" value="InterPro"/>
</dbReference>
<comment type="caution">
    <text evidence="3">The sequence shown here is derived from an EMBL/GenBank/DDBJ whole genome shotgun (WGS) entry which is preliminary data.</text>
</comment>
<evidence type="ECO:0000256" key="1">
    <source>
        <dbReference type="ARBA" id="ARBA00009428"/>
    </source>
</evidence>
<dbReference type="AlphaFoldDB" id="A0A364K3X3"/>
<dbReference type="InterPro" id="IPR005025">
    <property type="entry name" value="FMN_Rdtase-like_dom"/>
</dbReference>
<reference evidence="3 4" key="2">
    <citation type="submission" date="2018-06" db="EMBL/GenBank/DDBJ databases">
        <authorList>
            <person name="Zhirakovskaya E."/>
        </authorList>
    </citation>
    <scope>NUCLEOTIDE SEQUENCE [LARGE SCALE GENOMIC DNA]</scope>
    <source>
        <strain evidence="3 4">FBKL4.011</strain>
    </source>
</reference>
<comment type="similarity">
    <text evidence="1">Belongs to the azoreductase type 2 family.</text>
</comment>
<keyword evidence="4" id="KW-1185">Reference proteome</keyword>
<evidence type="ECO:0000313" key="3">
    <source>
        <dbReference type="EMBL" id="RAL24088.1"/>
    </source>
</evidence>
<dbReference type="PANTHER" id="PTHR30543">
    <property type="entry name" value="CHROMATE REDUCTASE"/>
    <property type="match status" value="1"/>
</dbReference>
<dbReference type="Gene3D" id="3.40.50.360">
    <property type="match status" value="1"/>
</dbReference>
<dbReference type="GO" id="GO:0005829">
    <property type="term" value="C:cytosol"/>
    <property type="evidence" value="ECO:0007669"/>
    <property type="project" value="TreeGrafter"/>
</dbReference>
<protein>
    <submittedName>
        <fullName evidence="3">FMN-dependent NADH-azoreductase</fullName>
    </submittedName>
</protein>
<gene>
    <name evidence="3" type="ORF">DL897_10360</name>
</gene>
<dbReference type="SUPFAM" id="SSF52218">
    <property type="entry name" value="Flavoproteins"/>
    <property type="match status" value="1"/>
</dbReference>
<evidence type="ECO:0000259" key="2">
    <source>
        <dbReference type="Pfam" id="PF03358"/>
    </source>
</evidence>